<keyword evidence="17" id="KW-1185">Reference proteome</keyword>
<dbReference type="PANTHER" id="PTHR10050">
    <property type="entry name" value="DOLICHYL-PHOSPHATE-MANNOSE--PROTEIN MANNOSYLTRANSFERASE"/>
    <property type="match status" value="1"/>
</dbReference>
<comment type="caution">
    <text evidence="16">The sequence shown here is derived from an EMBL/GenBank/DDBJ whole genome shotgun (WGS) entry which is preliminary data.</text>
</comment>
<feature type="chain" id="PRO_5047016946" description="Polyprenol-phosphate-mannose--protein mannosyltransferase" evidence="13">
    <location>
        <begin position="33"/>
        <end position="1279"/>
    </location>
</feature>
<evidence type="ECO:0000256" key="1">
    <source>
        <dbReference type="ARBA" id="ARBA00004127"/>
    </source>
</evidence>
<keyword evidence="13" id="KW-0732">Signal</keyword>
<dbReference type="EMBL" id="JAJAWG010000002">
    <property type="protein sequence ID" value="MCB5195453.1"/>
    <property type="molecule type" value="Genomic_DNA"/>
</dbReference>
<evidence type="ECO:0000256" key="7">
    <source>
        <dbReference type="ARBA" id="ARBA00022989"/>
    </source>
</evidence>
<feature type="transmembrane region" description="Helical" evidence="12">
    <location>
        <begin position="417"/>
        <end position="445"/>
    </location>
</feature>
<dbReference type="InterPro" id="IPR032421">
    <property type="entry name" value="PMT_4TMC"/>
</dbReference>
<evidence type="ECO:0000256" key="2">
    <source>
        <dbReference type="ARBA" id="ARBA00004922"/>
    </source>
</evidence>
<dbReference type="InterPro" id="IPR003342">
    <property type="entry name" value="ArnT-like_N"/>
</dbReference>
<evidence type="ECO:0000256" key="3">
    <source>
        <dbReference type="ARBA" id="ARBA00007222"/>
    </source>
</evidence>
<comment type="subcellular location">
    <subcellularLocation>
        <location evidence="1">Endomembrane system</location>
        <topology evidence="1">Multi-pass membrane protein</topology>
    </subcellularLocation>
</comment>
<evidence type="ECO:0000256" key="5">
    <source>
        <dbReference type="ARBA" id="ARBA00022679"/>
    </source>
</evidence>
<keyword evidence="5" id="KW-0808">Transferase</keyword>
<evidence type="ECO:0000256" key="10">
    <source>
        <dbReference type="ARBA" id="ARBA00093644"/>
    </source>
</evidence>
<feature type="transmembrane region" description="Helical" evidence="12">
    <location>
        <begin position="1179"/>
        <end position="1197"/>
    </location>
</feature>
<name>A0ABS8BI97_9NEIS</name>
<feature type="domain" description="ArnT-like N-terminal" evidence="14">
    <location>
        <begin position="895"/>
        <end position="1069"/>
    </location>
</feature>
<feature type="transmembrane region" description="Helical" evidence="12">
    <location>
        <begin position="576"/>
        <end position="592"/>
    </location>
</feature>
<evidence type="ECO:0000256" key="4">
    <source>
        <dbReference type="ARBA" id="ARBA00022676"/>
    </source>
</evidence>
<feature type="transmembrane region" description="Helical" evidence="12">
    <location>
        <begin position="480"/>
        <end position="504"/>
    </location>
</feature>
<feature type="transmembrane region" description="Helical" evidence="12">
    <location>
        <begin position="1141"/>
        <end position="1159"/>
    </location>
</feature>
<feature type="compositionally biased region" description="Polar residues" evidence="11">
    <location>
        <begin position="65"/>
        <end position="84"/>
    </location>
</feature>
<feature type="transmembrane region" description="Helical" evidence="12">
    <location>
        <begin position="372"/>
        <end position="397"/>
    </location>
</feature>
<dbReference type="PANTHER" id="PTHR10050:SF46">
    <property type="entry name" value="PROTEIN O-MANNOSYL-TRANSFERASE 2"/>
    <property type="match status" value="1"/>
</dbReference>
<feature type="transmembrane region" description="Helical" evidence="12">
    <location>
        <begin position="598"/>
        <end position="619"/>
    </location>
</feature>
<accession>A0ABS8BI97</accession>
<sequence>MPRSAAPMLTRQWAMIILLGLLLPILSSLAHAETAANLLHNADAETSSPSGNAAGWNFDHWTQGEPASQASRDSTVSHSGSASLKISLPQGDDGKLIQAVPVEPNTWYRLSAWVKTAGIPNAVKTGANLSIIDAMEFVGDIKGDQDWQQIVAWGKTGPEQKEIKVAARLGFYGSLATGTVWFDDISLSQSEPPAGAKIISFTPPPPAPAATTSPSAALVNSVVIGASLAFLLLAWLAIQNRSALNQRFAALADGTRSWQQTAPVLALIALVILAKAWGAGSYLGYTQDVGTFSAWALDMYSRGFAGFYQPGYFADYPPGYITVLWLVGAISNTFGIHYGTPGFLVLLKMPAMLADIAGVVFLLYVAREPHRAWALIAALLWLLNPLAIVTSAFWGQVDSIFTLILAASLLMLERRRIVLAASLYAVAVLFKPQALLVGPIALIALLSLRDRTLQLKALAAAVGTFILLSLPFTISREPLWIFSLYGGTLASYNYLTLNAFNLYALLGQNWLPNETLFLGLQVSTWAWGLTLSALAAVCWGVIASPQRGPATGRFLYGAFAIFVLFFVLGPKMHERYLFPAAFMGLTAFLVIGDKRVLWLAITASITTFANTLVTLDMMSRLQSSQVPNSNGFMLLCSLLNVILLIQTLRIGYDIFWRGQIKTYTDTDQTEAIDPAAQTQQQTPRADLVEPLPLAPVSRSAWLALAGICLLYSIAAFTYLGNFASPQKFWQPNIGTESVVYDLGQIKSVASVQYHHGLGTGEYALAWSTDGQNWVNRAGIIVDNRFAEFRWRTLPVNLPARYLKVNLSTGALQMNELALRDHQGQLLALQQISGPSQANALIDEPDKTVTLSTALNGMYFDEVYHAHSAWEILQGIDATENTHPPLGKIIIAIGVAIFGMNPFGFRFMGVTFGILMLPVFFGLSRRLLRSEPFALLATALLAVDFMHFTQTRIATIDTYGVFFILASAYWMLRFMQNEPAKNHWQTDIKSLLLCGTMFGLGAASKWIVLYHGVGLAALYSWHLWRQAQVARQLPPALPDQRGYAQWLIQTLLVSVLGFIVIPLLIYTAAYIPLMQATGQGIGGMLANQSSMLQYHSQLKATHPFSSFWYEWPTMVKPMWYYGGSEWTGPAKVSTISAFGNPITWYLGTLAFLVLLGWRLLLSNAKTSAALWTLSAQQKMAMGFILIAGLAQFLPWAVIPRKLVFIYHFFASVPFIILALVWLLQAVQLNNANRTWAKYLPWSVFGVALILFIAYFPAISGLPVPRGWLEFISYGPIALYF</sequence>
<evidence type="ECO:0000259" key="14">
    <source>
        <dbReference type="Pfam" id="PF02366"/>
    </source>
</evidence>
<feature type="domain" description="Protein O-mannosyl-transferase C-terminal four TM" evidence="15">
    <location>
        <begin position="1084"/>
        <end position="1259"/>
    </location>
</feature>
<feature type="transmembrane region" description="Helical" evidence="12">
    <location>
        <begin position="700"/>
        <end position="719"/>
    </location>
</feature>
<evidence type="ECO:0000256" key="8">
    <source>
        <dbReference type="ARBA" id="ARBA00023136"/>
    </source>
</evidence>
<keyword evidence="4" id="KW-0328">Glycosyltransferase</keyword>
<keyword evidence="8 12" id="KW-0472">Membrane</keyword>
<evidence type="ECO:0000256" key="12">
    <source>
        <dbReference type="SAM" id="Phobius"/>
    </source>
</evidence>
<feature type="transmembrane region" description="Helical" evidence="12">
    <location>
        <begin position="1237"/>
        <end position="1257"/>
    </location>
</feature>
<comment type="pathway">
    <text evidence="2">Protein modification; protein glycosylation.</text>
</comment>
<keyword evidence="6 12" id="KW-0812">Transmembrane</keyword>
<feature type="region of interest" description="Disordered" evidence="11">
    <location>
        <begin position="49"/>
        <end position="87"/>
    </location>
</feature>
<evidence type="ECO:0000256" key="13">
    <source>
        <dbReference type="SAM" id="SignalP"/>
    </source>
</evidence>
<dbReference type="InterPro" id="IPR008979">
    <property type="entry name" value="Galactose-bd-like_sf"/>
</dbReference>
<feature type="transmembrane region" description="Helical" evidence="12">
    <location>
        <begin position="902"/>
        <end position="920"/>
    </location>
</feature>
<evidence type="ECO:0000313" key="17">
    <source>
        <dbReference type="Proteomes" id="UP001198034"/>
    </source>
</evidence>
<evidence type="ECO:0000259" key="15">
    <source>
        <dbReference type="Pfam" id="PF16192"/>
    </source>
</evidence>
<feature type="transmembrane region" description="Helical" evidence="12">
    <location>
        <begin position="1203"/>
        <end position="1225"/>
    </location>
</feature>
<dbReference type="Pfam" id="PF02366">
    <property type="entry name" value="PMT"/>
    <property type="match status" value="1"/>
</dbReference>
<evidence type="ECO:0000256" key="9">
    <source>
        <dbReference type="ARBA" id="ARBA00093617"/>
    </source>
</evidence>
<protein>
    <recommendedName>
        <fullName evidence="9">Polyprenol-phosphate-mannose--protein mannosyltransferase</fullName>
    </recommendedName>
    <alternativeName>
        <fullName evidence="10">Protein O-mannosyltransferase</fullName>
    </alternativeName>
</protein>
<comment type="similarity">
    <text evidence="3">Belongs to the glycosyltransferase 39 family.</text>
</comment>
<dbReference type="Gene3D" id="2.60.120.260">
    <property type="entry name" value="Galactose-binding domain-like"/>
    <property type="match status" value="2"/>
</dbReference>
<feature type="transmembrane region" description="Helical" evidence="12">
    <location>
        <begin position="217"/>
        <end position="238"/>
    </location>
</feature>
<dbReference type="SUPFAM" id="SSF49785">
    <property type="entry name" value="Galactose-binding domain-like"/>
    <property type="match status" value="1"/>
</dbReference>
<dbReference type="Pfam" id="PF16192">
    <property type="entry name" value="PMT_4TMC"/>
    <property type="match status" value="1"/>
</dbReference>
<feature type="transmembrane region" description="Helical" evidence="12">
    <location>
        <begin position="264"/>
        <end position="283"/>
    </location>
</feature>
<feature type="transmembrane region" description="Helical" evidence="12">
    <location>
        <begin position="457"/>
        <end position="474"/>
    </location>
</feature>
<evidence type="ECO:0000313" key="16">
    <source>
        <dbReference type="EMBL" id="MCB5195453.1"/>
    </source>
</evidence>
<gene>
    <name evidence="16" type="ORF">LG219_04005</name>
</gene>
<dbReference type="RefSeq" id="WP_226763253.1">
    <property type="nucleotide sequence ID" value="NZ_JAJAWG010000002.1"/>
</dbReference>
<feature type="transmembrane region" description="Helical" evidence="12">
    <location>
        <begin position="554"/>
        <end position="569"/>
    </location>
</feature>
<evidence type="ECO:0000256" key="11">
    <source>
        <dbReference type="SAM" id="MobiDB-lite"/>
    </source>
</evidence>
<reference evidence="16 17" key="1">
    <citation type="submission" date="2021-10" db="EMBL/GenBank/DDBJ databases">
        <authorList>
            <person name="Chen M."/>
        </authorList>
    </citation>
    <scope>NUCLEOTIDE SEQUENCE [LARGE SCALE GENOMIC DNA]</scope>
    <source>
        <strain evidence="16 17">H3-26</strain>
    </source>
</reference>
<proteinExistence type="inferred from homology"/>
<dbReference type="Proteomes" id="UP001198034">
    <property type="component" value="Unassembled WGS sequence"/>
</dbReference>
<feature type="transmembrane region" description="Helical" evidence="12">
    <location>
        <begin position="1045"/>
        <end position="1070"/>
    </location>
</feature>
<feature type="transmembrane region" description="Helical" evidence="12">
    <location>
        <begin position="345"/>
        <end position="365"/>
    </location>
</feature>
<evidence type="ECO:0000256" key="6">
    <source>
        <dbReference type="ARBA" id="ARBA00022692"/>
    </source>
</evidence>
<organism evidence="16 17">
    <name type="scientific">Deefgea salmonis</name>
    <dbReference type="NCBI Taxonomy" id="2875502"/>
    <lineage>
        <taxon>Bacteria</taxon>
        <taxon>Pseudomonadati</taxon>
        <taxon>Pseudomonadota</taxon>
        <taxon>Betaproteobacteria</taxon>
        <taxon>Neisseriales</taxon>
        <taxon>Chitinibacteraceae</taxon>
        <taxon>Deefgea</taxon>
    </lineage>
</organism>
<dbReference type="InterPro" id="IPR027005">
    <property type="entry name" value="PMT-like"/>
</dbReference>
<feature type="transmembrane region" description="Helical" evidence="12">
    <location>
        <begin position="631"/>
        <end position="652"/>
    </location>
</feature>
<feature type="signal peptide" evidence="13">
    <location>
        <begin position="1"/>
        <end position="32"/>
    </location>
</feature>
<feature type="transmembrane region" description="Helical" evidence="12">
    <location>
        <begin position="516"/>
        <end position="542"/>
    </location>
</feature>
<keyword evidence="7 12" id="KW-1133">Transmembrane helix</keyword>
<feature type="transmembrane region" description="Helical" evidence="12">
    <location>
        <begin position="955"/>
        <end position="971"/>
    </location>
</feature>